<name>A0A9D4UVG9_ADICA</name>
<sequence>MACLEPNCHCTQYFIEHRYGLGFFTDAYDLFCISTVSRLLGRLYYYDPTTKHPGTLPANVLATVNGVALCGTLAGQLFFGWLGDRMGRKKVYGATLKIMVICSIASGLSFGRTAKSVMTTLCFFRFWLGFGIGGDYPLSATIMAEYANQRTRGSFIAAVFAMQGTGIVAGATVSIIVSAIFNRAFPHPSFDEDPIASTPQEADIVWRLVFMLGAIPAVVTYYWRMKMPETARYTALVEGNAQQAAMDMTKVLAVEFVVEQAKVDKLRVVDNYSLFSREFARRHGRHLLGTTSTWFLLDIAFYSQNLFQKDIFTRVKWLPPAGTMSALEEVFRISRAQALIALCSTVPGYWFTVLTIDWIGRRPIQLMGFAMMTAFMFAFSIPYYTLREGHYLPFIVLYAFTFFFANFGPNTTTFIIPVELFPARLRSTCHGISAAAGKAGAIVGAFGFLYAAQSSKEGDQEVGYPTGLGVRTALILLGIINGLGFLCTFLVPETKGLSLEVLSGENNVELVTEDSLDSQQPAISIRRS</sequence>
<evidence type="ECO:0000256" key="6">
    <source>
        <dbReference type="ARBA" id="ARBA00022989"/>
    </source>
</evidence>
<feature type="transmembrane region" description="Helical" evidence="9">
    <location>
        <begin position="116"/>
        <end position="134"/>
    </location>
</feature>
<evidence type="ECO:0000256" key="1">
    <source>
        <dbReference type="ARBA" id="ARBA00004141"/>
    </source>
</evidence>
<feature type="transmembrane region" description="Helical" evidence="9">
    <location>
        <begin position="429"/>
        <end position="452"/>
    </location>
</feature>
<feature type="transmembrane region" description="Helical" evidence="9">
    <location>
        <begin position="204"/>
        <end position="223"/>
    </location>
</feature>
<dbReference type="GO" id="GO:0005315">
    <property type="term" value="F:phosphate transmembrane transporter activity"/>
    <property type="evidence" value="ECO:0007669"/>
    <property type="project" value="InterPro"/>
</dbReference>
<keyword evidence="3" id="KW-0592">Phosphate transport</keyword>
<feature type="transmembrane region" description="Helical" evidence="9">
    <location>
        <begin position="91"/>
        <end position="110"/>
    </location>
</feature>
<keyword evidence="5" id="KW-0769">Symport</keyword>
<evidence type="ECO:0000256" key="5">
    <source>
        <dbReference type="ARBA" id="ARBA00022847"/>
    </source>
</evidence>
<dbReference type="InterPro" id="IPR004738">
    <property type="entry name" value="Phos_permease"/>
</dbReference>
<keyword evidence="12" id="KW-1185">Reference proteome</keyword>
<evidence type="ECO:0000313" key="11">
    <source>
        <dbReference type="EMBL" id="KAI5074268.1"/>
    </source>
</evidence>
<keyword evidence="7 9" id="KW-0472">Membrane</keyword>
<dbReference type="EMBL" id="JABFUD020000010">
    <property type="protein sequence ID" value="KAI5074268.1"/>
    <property type="molecule type" value="Genomic_DNA"/>
</dbReference>
<keyword evidence="2" id="KW-0813">Transport</keyword>
<dbReference type="PROSITE" id="PS00216">
    <property type="entry name" value="SUGAR_TRANSPORT_1"/>
    <property type="match status" value="1"/>
</dbReference>
<dbReference type="GO" id="GO:0016020">
    <property type="term" value="C:membrane"/>
    <property type="evidence" value="ECO:0007669"/>
    <property type="project" value="UniProtKB-SubCell"/>
</dbReference>
<gene>
    <name evidence="11" type="ORF">GOP47_0010229</name>
</gene>
<evidence type="ECO:0000256" key="8">
    <source>
        <dbReference type="ARBA" id="ARBA00044504"/>
    </source>
</evidence>
<evidence type="ECO:0000259" key="10">
    <source>
        <dbReference type="PROSITE" id="PS50850"/>
    </source>
</evidence>
<evidence type="ECO:0000256" key="2">
    <source>
        <dbReference type="ARBA" id="ARBA00022448"/>
    </source>
</evidence>
<feature type="transmembrane region" description="Helical" evidence="9">
    <location>
        <begin position="60"/>
        <end position="79"/>
    </location>
</feature>
<dbReference type="Pfam" id="PF00083">
    <property type="entry name" value="Sugar_tr"/>
    <property type="match status" value="1"/>
</dbReference>
<evidence type="ECO:0000256" key="7">
    <source>
        <dbReference type="ARBA" id="ARBA00023136"/>
    </source>
</evidence>
<comment type="subcellular location">
    <subcellularLocation>
        <location evidence="1">Membrane</location>
        <topology evidence="1">Multi-pass membrane protein</topology>
    </subcellularLocation>
</comment>
<dbReference type="FunFam" id="1.20.1250.20:FF:000175">
    <property type="entry name" value="Inorganic phosphate transporter 1-6"/>
    <property type="match status" value="1"/>
</dbReference>
<dbReference type="InterPro" id="IPR036259">
    <property type="entry name" value="MFS_trans_sf"/>
</dbReference>
<dbReference type="AlphaFoldDB" id="A0A9D4UVG9"/>
<evidence type="ECO:0000256" key="4">
    <source>
        <dbReference type="ARBA" id="ARBA00022692"/>
    </source>
</evidence>
<feature type="transmembrane region" description="Helical" evidence="9">
    <location>
        <begin position="366"/>
        <end position="385"/>
    </location>
</feature>
<keyword evidence="6 9" id="KW-1133">Transmembrane helix</keyword>
<evidence type="ECO:0000256" key="9">
    <source>
        <dbReference type="SAM" id="Phobius"/>
    </source>
</evidence>
<feature type="transmembrane region" description="Helical" evidence="9">
    <location>
        <begin position="391"/>
        <end position="408"/>
    </location>
</feature>
<feature type="transmembrane region" description="Helical" evidence="9">
    <location>
        <begin position="472"/>
        <end position="491"/>
    </location>
</feature>
<evidence type="ECO:0000313" key="12">
    <source>
        <dbReference type="Proteomes" id="UP000886520"/>
    </source>
</evidence>
<keyword evidence="4 9" id="KW-0812">Transmembrane</keyword>
<dbReference type="InterPro" id="IPR005829">
    <property type="entry name" value="Sugar_transporter_CS"/>
</dbReference>
<comment type="similarity">
    <text evidence="8">Belongs to the major facilitator superfamily. Phosphate:H(+) symporter (TC 2.A.1.9) family.</text>
</comment>
<accession>A0A9D4UVG9</accession>
<reference evidence="11" key="1">
    <citation type="submission" date="2021-01" db="EMBL/GenBank/DDBJ databases">
        <title>Adiantum capillus-veneris genome.</title>
        <authorList>
            <person name="Fang Y."/>
            <person name="Liao Q."/>
        </authorList>
    </citation>
    <scope>NUCLEOTIDE SEQUENCE</scope>
    <source>
        <strain evidence="11">H3</strain>
        <tissue evidence="11">Leaf</tissue>
    </source>
</reference>
<dbReference type="GO" id="GO:0006817">
    <property type="term" value="P:phosphate ion transport"/>
    <property type="evidence" value="ECO:0007669"/>
    <property type="project" value="UniProtKB-KW"/>
</dbReference>
<dbReference type="CDD" id="cd17364">
    <property type="entry name" value="MFS_PhT"/>
    <property type="match status" value="1"/>
</dbReference>
<protein>
    <recommendedName>
        <fullName evidence="10">Major facilitator superfamily (MFS) profile domain-containing protein</fullName>
    </recommendedName>
</protein>
<dbReference type="GO" id="GO:0015293">
    <property type="term" value="F:symporter activity"/>
    <property type="evidence" value="ECO:0007669"/>
    <property type="project" value="UniProtKB-KW"/>
</dbReference>
<organism evidence="11 12">
    <name type="scientific">Adiantum capillus-veneris</name>
    <name type="common">Maidenhair fern</name>
    <dbReference type="NCBI Taxonomy" id="13818"/>
    <lineage>
        <taxon>Eukaryota</taxon>
        <taxon>Viridiplantae</taxon>
        <taxon>Streptophyta</taxon>
        <taxon>Embryophyta</taxon>
        <taxon>Tracheophyta</taxon>
        <taxon>Polypodiopsida</taxon>
        <taxon>Polypodiidae</taxon>
        <taxon>Polypodiales</taxon>
        <taxon>Pteridineae</taxon>
        <taxon>Pteridaceae</taxon>
        <taxon>Vittarioideae</taxon>
        <taxon>Adiantum</taxon>
    </lineage>
</organism>
<dbReference type="OrthoDB" id="433512at2759"/>
<feature type="transmembrane region" description="Helical" evidence="9">
    <location>
        <begin position="338"/>
        <end position="359"/>
    </location>
</feature>
<proteinExistence type="inferred from homology"/>
<dbReference type="InterPro" id="IPR005828">
    <property type="entry name" value="MFS_sugar_transport-like"/>
</dbReference>
<dbReference type="Gene3D" id="1.20.1250.20">
    <property type="entry name" value="MFS general substrate transporter like domains"/>
    <property type="match status" value="1"/>
</dbReference>
<dbReference type="SUPFAM" id="SSF103473">
    <property type="entry name" value="MFS general substrate transporter"/>
    <property type="match status" value="1"/>
</dbReference>
<dbReference type="PROSITE" id="PS50850">
    <property type="entry name" value="MFS"/>
    <property type="match status" value="1"/>
</dbReference>
<dbReference type="InterPro" id="IPR020846">
    <property type="entry name" value="MFS_dom"/>
</dbReference>
<comment type="caution">
    <text evidence="11">The sequence shown here is derived from an EMBL/GenBank/DDBJ whole genome shotgun (WGS) entry which is preliminary data.</text>
</comment>
<dbReference type="NCBIfam" id="TIGR00887">
    <property type="entry name" value="2A0109"/>
    <property type="match status" value="1"/>
</dbReference>
<feature type="domain" description="Major facilitator superfamily (MFS) profile" evidence="10">
    <location>
        <begin position="15"/>
        <end position="496"/>
    </location>
</feature>
<feature type="transmembrane region" description="Helical" evidence="9">
    <location>
        <begin position="155"/>
        <end position="181"/>
    </location>
</feature>
<dbReference type="PANTHER" id="PTHR24064">
    <property type="entry name" value="SOLUTE CARRIER FAMILY 22 MEMBER"/>
    <property type="match status" value="1"/>
</dbReference>
<dbReference type="Proteomes" id="UP000886520">
    <property type="component" value="Chromosome 10"/>
</dbReference>
<evidence type="ECO:0000256" key="3">
    <source>
        <dbReference type="ARBA" id="ARBA00022592"/>
    </source>
</evidence>